<dbReference type="InterPro" id="IPR051396">
    <property type="entry name" value="Bact_Antivir_Def_Nuclease"/>
</dbReference>
<dbReference type="InterPro" id="IPR041685">
    <property type="entry name" value="AAA_GajA/Old/RecF-like"/>
</dbReference>
<evidence type="ECO:0000259" key="2">
    <source>
        <dbReference type="Pfam" id="PF20469"/>
    </source>
</evidence>
<protein>
    <submittedName>
        <fullName evidence="3">AAA family ATPase</fullName>
    </submittedName>
</protein>
<comment type="caution">
    <text evidence="3">The sequence shown here is derived from an EMBL/GenBank/DDBJ whole genome shotgun (WGS) entry which is preliminary data.</text>
</comment>
<gene>
    <name evidence="3" type="ORF">FPZ43_00015</name>
</gene>
<proteinExistence type="predicted"/>
<dbReference type="OrthoDB" id="9792800at2"/>
<name>A0A563UHP8_9SPHI</name>
<dbReference type="Pfam" id="PF20469">
    <property type="entry name" value="OLD-like_TOPRIM"/>
    <property type="match status" value="1"/>
</dbReference>
<dbReference type="InterPro" id="IPR034139">
    <property type="entry name" value="TOPRIM_OLD"/>
</dbReference>
<evidence type="ECO:0000313" key="4">
    <source>
        <dbReference type="Proteomes" id="UP000320042"/>
    </source>
</evidence>
<feature type="domain" description="OLD protein-like TOPRIM" evidence="2">
    <location>
        <begin position="367"/>
        <end position="431"/>
    </location>
</feature>
<dbReference type="PANTHER" id="PTHR43581">
    <property type="entry name" value="ATP/GTP PHOSPHATASE"/>
    <property type="match status" value="1"/>
</dbReference>
<sequence length="602" mass="67506">MQHSTVSAIITSTTKEGKEKPKLELWPKTLWDFLERRLHSFFHVSAYVLDEVKLLDPISGVAQSQKLLPNAVPVEGDPFKGLIKVDIINAQRGFNDPNSEKSTEPVGHGNLSSQLREYYSKHLNPYETPAAADIEALVALEAAKAAFDSKLTSSFEIPLKELADLNYPGFGGNPTIKLTTKLEAIDGLNHKSAVQFELLKLEGESASYPLSLPEKYNGLGYQNLISMVFKLIRFRDEWMQVGKSAKPSANEEPEFEPLHLVLVEEPEAHLHAQVQQVFIKKAYDVLRKNAYLEKYSHFKSQLVVSTHSNHIAHEIDFTALRYFKRKPAAEGEVPTSTIVNLSETFGKKDDTTKFAKRYLRSNHADLFFADAVILVEGSAERMLVPHFLRHAHKDLYSCYIAILEIGGRHGHTLRPLLEQLGIITLIITDLDSVDPTKRNSSVYPVPGKGYNSGNTVLRTWLPAKKGLDELIKVAAAGKIANDFPFRVAYQTGIQCQFPGDEKPVTAIPYTFEVALALENKVTFSTFKDPQDMMADFQEALKLSTTDVVNRALYDALKSKKKAEFALDVLYLHDPTTLIVPEYIKEGLNWLSEQLNARPKEAK</sequence>
<dbReference type="CDD" id="cd01026">
    <property type="entry name" value="TOPRIM_OLD"/>
    <property type="match status" value="1"/>
</dbReference>
<dbReference type="Proteomes" id="UP000320042">
    <property type="component" value="Unassembled WGS sequence"/>
</dbReference>
<organism evidence="3 4">
    <name type="scientific">Mucilaginibacter pallidiroseus</name>
    <dbReference type="NCBI Taxonomy" id="2599295"/>
    <lineage>
        <taxon>Bacteria</taxon>
        <taxon>Pseudomonadati</taxon>
        <taxon>Bacteroidota</taxon>
        <taxon>Sphingobacteriia</taxon>
        <taxon>Sphingobacteriales</taxon>
        <taxon>Sphingobacteriaceae</taxon>
        <taxon>Mucilaginibacter</taxon>
    </lineage>
</organism>
<dbReference type="AlphaFoldDB" id="A0A563UHP8"/>
<feature type="domain" description="Endonuclease GajA/Old nuclease/RecF-like AAA" evidence="1">
    <location>
        <begin position="82"/>
        <end position="312"/>
    </location>
</feature>
<evidence type="ECO:0000313" key="3">
    <source>
        <dbReference type="EMBL" id="TWR30904.1"/>
    </source>
</evidence>
<dbReference type="PANTHER" id="PTHR43581:SF2">
    <property type="entry name" value="EXCINUCLEASE ATPASE SUBUNIT"/>
    <property type="match status" value="1"/>
</dbReference>
<dbReference type="Pfam" id="PF13175">
    <property type="entry name" value="AAA_15"/>
    <property type="match status" value="1"/>
</dbReference>
<evidence type="ECO:0000259" key="1">
    <source>
        <dbReference type="Pfam" id="PF13175"/>
    </source>
</evidence>
<accession>A0A563UHP8</accession>
<dbReference type="EMBL" id="VOEJ01000001">
    <property type="protein sequence ID" value="TWR30904.1"/>
    <property type="molecule type" value="Genomic_DNA"/>
</dbReference>
<keyword evidence="4" id="KW-1185">Reference proteome</keyword>
<reference evidence="3 4" key="1">
    <citation type="submission" date="2019-07" db="EMBL/GenBank/DDBJ databases">
        <authorList>
            <person name="Kim J."/>
        </authorList>
    </citation>
    <scope>NUCLEOTIDE SEQUENCE [LARGE SCALE GENOMIC DNA]</scope>
    <source>
        <strain evidence="4">dk17</strain>
    </source>
</reference>